<evidence type="ECO:0000256" key="7">
    <source>
        <dbReference type="ARBA" id="ARBA00023284"/>
    </source>
</evidence>
<dbReference type="AlphaFoldDB" id="A0AAV7A6K3"/>
<keyword evidence="4 9" id="KW-0049">Antioxidant</keyword>
<dbReference type="Pfam" id="PF00578">
    <property type="entry name" value="AhpC-TSA"/>
    <property type="match status" value="1"/>
</dbReference>
<dbReference type="Gene3D" id="3.40.30.10">
    <property type="entry name" value="Glutaredoxin"/>
    <property type="match status" value="1"/>
</dbReference>
<dbReference type="FunFam" id="3.40.30.10:FF:000003">
    <property type="entry name" value="Peroxiredoxin 1"/>
    <property type="match status" value="1"/>
</dbReference>
<keyword evidence="3 9" id="KW-0575">Peroxidase</keyword>
<dbReference type="GO" id="GO:0005829">
    <property type="term" value="C:cytosol"/>
    <property type="evidence" value="ECO:0007669"/>
    <property type="project" value="TreeGrafter"/>
</dbReference>
<dbReference type="InterPro" id="IPR024706">
    <property type="entry name" value="Peroxiredoxin_AhpC-typ"/>
</dbReference>
<dbReference type="GO" id="GO:0045321">
    <property type="term" value="P:leukocyte activation"/>
    <property type="evidence" value="ECO:0007669"/>
    <property type="project" value="TreeGrafter"/>
</dbReference>
<keyword evidence="7 9" id="KW-0676">Redox-active center</keyword>
<reference evidence="12" key="1">
    <citation type="thesis" date="2020" institute="ProQuest LLC" country="789 East Eisenhower Parkway, Ann Arbor, MI, USA">
        <title>Comparative Genomics and Chromosome Evolution.</title>
        <authorList>
            <person name="Mudd A.B."/>
        </authorList>
    </citation>
    <scope>NUCLEOTIDE SEQUENCE</scope>
    <source>
        <strain evidence="12">237g6f4</strain>
        <tissue evidence="12">Blood</tissue>
    </source>
</reference>
<keyword evidence="13" id="KW-1185">Reference proteome</keyword>
<dbReference type="InterPro" id="IPR050217">
    <property type="entry name" value="Peroxiredoxin"/>
</dbReference>
<dbReference type="CDD" id="cd03015">
    <property type="entry name" value="PRX_Typ2cys"/>
    <property type="match status" value="1"/>
</dbReference>
<keyword evidence="5 9" id="KW-0560">Oxidoreductase</keyword>
<dbReference type="GO" id="GO:0045454">
    <property type="term" value="P:cell redox homeostasis"/>
    <property type="evidence" value="ECO:0007669"/>
    <property type="project" value="TreeGrafter"/>
</dbReference>
<feature type="domain" description="Thioredoxin" evidence="11">
    <location>
        <begin position="6"/>
        <end position="165"/>
    </location>
</feature>
<dbReference type="PIRSF" id="PIRSF000239">
    <property type="entry name" value="AHPC"/>
    <property type="match status" value="1"/>
</dbReference>
<dbReference type="GO" id="GO:0042744">
    <property type="term" value="P:hydrogen peroxide catabolic process"/>
    <property type="evidence" value="ECO:0007669"/>
    <property type="project" value="TreeGrafter"/>
</dbReference>
<evidence type="ECO:0000256" key="9">
    <source>
        <dbReference type="PIRNR" id="PIRNR000239"/>
    </source>
</evidence>
<protein>
    <recommendedName>
        <fullName evidence="2">thioredoxin-dependent peroxiredoxin</fullName>
        <ecNumber evidence="2">1.11.1.24</ecNumber>
    </recommendedName>
</protein>
<organism evidence="12 13">
    <name type="scientific">Engystomops pustulosus</name>
    <name type="common">Tungara frog</name>
    <name type="synonym">Physalaemus pustulosus</name>
    <dbReference type="NCBI Taxonomy" id="76066"/>
    <lineage>
        <taxon>Eukaryota</taxon>
        <taxon>Metazoa</taxon>
        <taxon>Chordata</taxon>
        <taxon>Craniata</taxon>
        <taxon>Vertebrata</taxon>
        <taxon>Euteleostomi</taxon>
        <taxon>Amphibia</taxon>
        <taxon>Batrachia</taxon>
        <taxon>Anura</taxon>
        <taxon>Neobatrachia</taxon>
        <taxon>Hyloidea</taxon>
        <taxon>Leptodactylidae</taxon>
        <taxon>Leiuperinae</taxon>
        <taxon>Engystomops</taxon>
    </lineage>
</organism>
<dbReference type="Proteomes" id="UP000824782">
    <property type="component" value="Unassembled WGS sequence"/>
</dbReference>
<evidence type="ECO:0000256" key="3">
    <source>
        <dbReference type="ARBA" id="ARBA00022559"/>
    </source>
</evidence>
<dbReference type="EMBL" id="WNYA01000009">
    <property type="protein sequence ID" value="KAG8555075.1"/>
    <property type="molecule type" value="Genomic_DNA"/>
</dbReference>
<dbReference type="PANTHER" id="PTHR10681">
    <property type="entry name" value="THIOREDOXIN PEROXIDASE"/>
    <property type="match status" value="1"/>
</dbReference>
<evidence type="ECO:0000259" key="11">
    <source>
        <dbReference type="PROSITE" id="PS51352"/>
    </source>
</evidence>
<dbReference type="InterPro" id="IPR000866">
    <property type="entry name" value="AhpC/TSA"/>
</dbReference>
<accession>A0AAV7A6K3</accession>
<dbReference type="InterPro" id="IPR019479">
    <property type="entry name" value="Peroxiredoxin_C"/>
</dbReference>
<evidence type="ECO:0000313" key="13">
    <source>
        <dbReference type="Proteomes" id="UP000824782"/>
    </source>
</evidence>
<evidence type="ECO:0000256" key="8">
    <source>
        <dbReference type="ARBA" id="ARBA00049091"/>
    </source>
</evidence>
<evidence type="ECO:0000256" key="5">
    <source>
        <dbReference type="ARBA" id="ARBA00023002"/>
    </source>
</evidence>
<evidence type="ECO:0000256" key="4">
    <source>
        <dbReference type="ARBA" id="ARBA00022862"/>
    </source>
</evidence>
<comment type="caution">
    <text evidence="12">The sequence shown here is derived from an EMBL/GenBank/DDBJ whole genome shotgun (WGS) entry which is preliminary data.</text>
</comment>
<evidence type="ECO:0000256" key="10">
    <source>
        <dbReference type="PIRSR" id="PIRSR000239-1"/>
    </source>
</evidence>
<keyword evidence="6" id="KW-1015">Disulfide bond</keyword>
<comment type="catalytic activity">
    <reaction evidence="8">
        <text>a hydroperoxide + [thioredoxin]-dithiol = an alcohol + [thioredoxin]-disulfide + H2O</text>
        <dbReference type="Rhea" id="RHEA:62620"/>
        <dbReference type="Rhea" id="RHEA-COMP:10698"/>
        <dbReference type="Rhea" id="RHEA-COMP:10700"/>
        <dbReference type="ChEBI" id="CHEBI:15377"/>
        <dbReference type="ChEBI" id="CHEBI:29950"/>
        <dbReference type="ChEBI" id="CHEBI:30879"/>
        <dbReference type="ChEBI" id="CHEBI:35924"/>
        <dbReference type="ChEBI" id="CHEBI:50058"/>
        <dbReference type="EC" id="1.11.1.24"/>
    </reaction>
</comment>
<dbReference type="InterPro" id="IPR013766">
    <property type="entry name" value="Thioredoxin_domain"/>
</dbReference>
<comment type="function">
    <text evidence="9">Thiol-specific peroxidase that catalyzes the reduction of hydrogen peroxide and organic hydroperoxides to water and alcohols, respectively.</text>
</comment>
<comment type="similarity">
    <text evidence="1">Belongs to the peroxiredoxin family. AhpC/Prx1 subfamily.</text>
</comment>
<evidence type="ECO:0000256" key="2">
    <source>
        <dbReference type="ARBA" id="ARBA00013017"/>
    </source>
</evidence>
<sequence length="179" mass="19793">MPAGNAKIGVLAPDFTAKALMPDGQFKDLKLSDYRGKYVVLFFDPLKFASDCPTEIISFSDRVEEFKKLNCEVIGASVDSHFSHLAWTNTARTDGGLGTMKIPLVSDLQHKIAKDYGVLKEDEGIAYRGLFIVDDKGILRQITINDLPVGRSVDETMRLVQAFQHTTKDGEVCPAGWKP</sequence>
<evidence type="ECO:0000256" key="1">
    <source>
        <dbReference type="ARBA" id="ARBA00009796"/>
    </source>
</evidence>
<proteinExistence type="inferred from homology"/>
<feature type="active site" description="Cysteine sulfenic acid (-SOH) intermediate; for peroxidase activity" evidence="10">
    <location>
        <position position="52"/>
    </location>
</feature>
<dbReference type="GO" id="GO:0008379">
    <property type="term" value="F:thioredoxin peroxidase activity"/>
    <property type="evidence" value="ECO:0007669"/>
    <property type="project" value="TreeGrafter"/>
</dbReference>
<dbReference type="EC" id="1.11.1.24" evidence="2"/>
<dbReference type="PANTHER" id="PTHR10681:SF111">
    <property type="entry name" value="PEROXIREDOXIN-1"/>
    <property type="match status" value="1"/>
</dbReference>
<evidence type="ECO:0000256" key="6">
    <source>
        <dbReference type="ARBA" id="ARBA00023157"/>
    </source>
</evidence>
<dbReference type="SUPFAM" id="SSF52833">
    <property type="entry name" value="Thioredoxin-like"/>
    <property type="match status" value="1"/>
</dbReference>
<evidence type="ECO:0000313" key="12">
    <source>
        <dbReference type="EMBL" id="KAG8555075.1"/>
    </source>
</evidence>
<gene>
    <name evidence="12" type="ORF">GDO81_017574</name>
</gene>
<name>A0AAV7A6K3_ENGPU</name>
<dbReference type="InterPro" id="IPR036249">
    <property type="entry name" value="Thioredoxin-like_sf"/>
</dbReference>
<dbReference type="PROSITE" id="PS51352">
    <property type="entry name" value="THIOREDOXIN_2"/>
    <property type="match status" value="1"/>
</dbReference>
<dbReference type="GO" id="GO:0019430">
    <property type="term" value="P:removal of superoxide radicals"/>
    <property type="evidence" value="ECO:0007669"/>
    <property type="project" value="TreeGrafter"/>
</dbReference>
<dbReference type="Pfam" id="PF10417">
    <property type="entry name" value="1-cysPrx_C"/>
    <property type="match status" value="1"/>
</dbReference>